<organism evidence="3">
    <name type="scientific">Brugia timori</name>
    <dbReference type="NCBI Taxonomy" id="42155"/>
    <lineage>
        <taxon>Eukaryota</taxon>
        <taxon>Metazoa</taxon>
        <taxon>Ecdysozoa</taxon>
        <taxon>Nematoda</taxon>
        <taxon>Chromadorea</taxon>
        <taxon>Rhabditida</taxon>
        <taxon>Spirurina</taxon>
        <taxon>Spiruromorpha</taxon>
        <taxon>Filarioidea</taxon>
        <taxon>Onchocercidae</taxon>
        <taxon>Brugia</taxon>
    </lineage>
</organism>
<gene>
    <name evidence="1" type="ORF">BTMF_LOCUS25</name>
</gene>
<evidence type="ECO:0000313" key="2">
    <source>
        <dbReference type="Proteomes" id="UP000280834"/>
    </source>
</evidence>
<dbReference type="InterPro" id="IPR038996">
    <property type="entry name" value="Gp14"/>
</dbReference>
<reference evidence="3" key="1">
    <citation type="submission" date="2017-02" db="UniProtKB">
        <authorList>
            <consortium name="WormBaseParasite"/>
        </authorList>
    </citation>
    <scope>IDENTIFICATION</scope>
</reference>
<sequence>MGFSSSQMASAALSAQIGGGLMGAVGNYYSARGAQVSLEAQARSDDINAKIAEQAAQNALSAGQREEQTSRLKAAQLKSTQRVAFAANGLDLGSDTATNVLTSTDTLAEIDADTIAANAVRNAWGYRTQATNYKNDALMKRATSGGINPLASAATSLLGSASSVAGQWYSMNKSGALDELKANMTDDPIYTLGKKRGWFKE</sequence>
<dbReference type="Proteomes" id="UP000280834">
    <property type="component" value="Unassembled WGS sequence"/>
</dbReference>
<evidence type="ECO:0000313" key="3">
    <source>
        <dbReference type="WBParaSite" id="BTMF_0000033401-mRNA-1"/>
    </source>
</evidence>
<keyword evidence="2" id="KW-1185">Reference proteome</keyword>
<name>A0A0R3Q2Z3_9BILA</name>
<dbReference type="EMBL" id="UZAG01000001">
    <property type="protein sequence ID" value="VDO06521.1"/>
    <property type="molecule type" value="Genomic_DNA"/>
</dbReference>
<accession>A0A0R3Q2Z3</accession>
<proteinExistence type="predicted"/>
<dbReference type="Pfam" id="PF24072">
    <property type="entry name" value="T7_gp14"/>
    <property type="match status" value="1"/>
</dbReference>
<evidence type="ECO:0000313" key="1">
    <source>
        <dbReference type="EMBL" id="VDO06521.1"/>
    </source>
</evidence>
<dbReference type="WBParaSite" id="BTMF_0000033401-mRNA-1">
    <property type="protein sequence ID" value="BTMF_0000033401-mRNA-1"/>
    <property type="gene ID" value="BTMF_0000033401"/>
</dbReference>
<dbReference type="AlphaFoldDB" id="A0A0R3Q2Z3"/>
<reference evidence="1 2" key="2">
    <citation type="submission" date="2018-11" db="EMBL/GenBank/DDBJ databases">
        <authorList>
            <consortium name="Pathogen Informatics"/>
        </authorList>
    </citation>
    <scope>NUCLEOTIDE SEQUENCE [LARGE SCALE GENOMIC DNA]</scope>
</reference>
<protein>
    <submittedName>
        <fullName evidence="3">VP2</fullName>
    </submittedName>
</protein>